<sequence>MPFADVYGPGVRDFRDYPLACINSGDSPVRSKAALIWFLGQNPHLKVLSIKGAQFLYDYFIYETTASSTALGVEEATVARVLAAIPKSVQILSLHFQSAPQSIPGGYRQYLFQPPRPVSFENGDRNGDGSATASIHCQQQQLNLPVLDSLERLTLLGSPLQASLSHLLLNRLPVLRTLWIEFNNDTITTFFPSDSHSDSDRENNLVQTLWKGCPQLIDLIIEGSITDVRLALLLRGASARGWRTLIFKSKHNILGPESVDAILEYAAPTLETIRFDYSGPSFKSQNVQQLLCTAPNLVRFVGLVGNRALEKDVELDAGDVFGERSLTEKNWVCLSLETFKCKITGIPRPDIKTRTNGRPLTDHTLHSATTYSLEDSYRVQRQVYAQLGRLHKLKELSLGSDYFFAEEESGSGNNTGSERDAALRRRERESEGEYFSLGAFQIGYQNECLSMTLASGMGPMSSLKDLRSVQLDGMQVVGGVAWPEINQDWIRNSWPKWRAHGYRDPFWDPFGYREKDISFNFD</sequence>
<dbReference type="Proteomes" id="UP000823405">
    <property type="component" value="Unassembled WGS sequence"/>
</dbReference>
<keyword evidence="2" id="KW-1185">Reference proteome</keyword>
<dbReference type="Gene3D" id="3.80.10.10">
    <property type="entry name" value="Ribonuclease Inhibitor"/>
    <property type="match status" value="1"/>
</dbReference>
<evidence type="ECO:0000313" key="1">
    <source>
        <dbReference type="EMBL" id="KAG0298979.1"/>
    </source>
</evidence>
<dbReference type="AlphaFoldDB" id="A0A9P6QUX8"/>
<protein>
    <submittedName>
        <fullName evidence="1">Uncharacterized protein</fullName>
    </submittedName>
</protein>
<accession>A0A9P6QUX8</accession>
<dbReference type="EMBL" id="JAAAIN010001949">
    <property type="protein sequence ID" value="KAG0298979.1"/>
    <property type="molecule type" value="Genomic_DNA"/>
</dbReference>
<proteinExistence type="predicted"/>
<evidence type="ECO:0000313" key="2">
    <source>
        <dbReference type="Proteomes" id="UP000823405"/>
    </source>
</evidence>
<organism evidence="1 2">
    <name type="scientific">Linnemannia gamsii</name>
    <dbReference type="NCBI Taxonomy" id="64522"/>
    <lineage>
        <taxon>Eukaryota</taxon>
        <taxon>Fungi</taxon>
        <taxon>Fungi incertae sedis</taxon>
        <taxon>Mucoromycota</taxon>
        <taxon>Mortierellomycotina</taxon>
        <taxon>Mortierellomycetes</taxon>
        <taxon>Mortierellales</taxon>
        <taxon>Mortierellaceae</taxon>
        <taxon>Linnemannia</taxon>
    </lineage>
</organism>
<reference evidence="1" key="1">
    <citation type="journal article" date="2020" name="Fungal Divers.">
        <title>Resolving the Mortierellaceae phylogeny through synthesis of multi-gene phylogenetics and phylogenomics.</title>
        <authorList>
            <person name="Vandepol N."/>
            <person name="Liber J."/>
            <person name="Desiro A."/>
            <person name="Na H."/>
            <person name="Kennedy M."/>
            <person name="Barry K."/>
            <person name="Grigoriev I.V."/>
            <person name="Miller A.N."/>
            <person name="O'Donnell K."/>
            <person name="Stajich J.E."/>
            <person name="Bonito G."/>
        </authorList>
    </citation>
    <scope>NUCLEOTIDE SEQUENCE</scope>
    <source>
        <strain evidence="1">NVP60</strain>
    </source>
</reference>
<gene>
    <name evidence="1" type="ORF">BGZ97_003907</name>
</gene>
<dbReference type="InterPro" id="IPR032675">
    <property type="entry name" value="LRR_dom_sf"/>
</dbReference>
<name>A0A9P6QUX8_9FUNG</name>
<comment type="caution">
    <text evidence="1">The sequence shown here is derived from an EMBL/GenBank/DDBJ whole genome shotgun (WGS) entry which is preliminary data.</text>
</comment>
<dbReference type="OrthoDB" id="2338066at2759"/>